<dbReference type="Pfam" id="PF02845">
    <property type="entry name" value="CUE"/>
    <property type="match status" value="1"/>
</dbReference>
<dbReference type="PROSITE" id="PS51140">
    <property type="entry name" value="CUE"/>
    <property type="match status" value="1"/>
</dbReference>
<reference evidence="4" key="1">
    <citation type="journal article" date="2021" name="IMA Fungus">
        <title>Genomic characterization of three marine fungi, including Emericellopsis atlantica sp. nov. with signatures of a generalist lifestyle and marine biomass degradation.</title>
        <authorList>
            <person name="Hagestad O.C."/>
            <person name="Hou L."/>
            <person name="Andersen J.H."/>
            <person name="Hansen E.H."/>
            <person name="Altermark B."/>
            <person name="Li C."/>
            <person name="Kuhnert E."/>
            <person name="Cox R.J."/>
            <person name="Crous P.W."/>
            <person name="Spatafora J.W."/>
            <person name="Lail K."/>
            <person name="Amirebrahimi M."/>
            <person name="Lipzen A."/>
            <person name="Pangilinan J."/>
            <person name="Andreopoulos W."/>
            <person name="Hayes R.D."/>
            <person name="Ng V."/>
            <person name="Grigoriev I.V."/>
            <person name="Jackson S.A."/>
            <person name="Sutton T.D.S."/>
            <person name="Dobson A.D.W."/>
            <person name="Rama T."/>
        </authorList>
    </citation>
    <scope>NUCLEOTIDE SEQUENCE</scope>
    <source>
        <strain evidence="4">TS7</strain>
    </source>
</reference>
<dbReference type="InterPro" id="IPR009060">
    <property type="entry name" value="UBA-like_sf"/>
</dbReference>
<dbReference type="Gene3D" id="1.10.8.10">
    <property type="entry name" value="DNA helicase RuvA subunit, C-terminal domain"/>
    <property type="match status" value="1"/>
</dbReference>
<accession>A0A9P7ZVT7</accession>
<dbReference type="GO" id="GO:0043130">
    <property type="term" value="F:ubiquitin binding"/>
    <property type="evidence" value="ECO:0007669"/>
    <property type="project" value="InterPro"/>
</dbReference>
<dbReference type="InterPro" id="IPR003892">
    <property type="entry name" value="CUE"/>
</dbReference>
<feature type="region of interest" description="Disordered" evidence="1">
    <location>
        <begin position="93"/>
        <end position="127"/>
    </location>
</feature>
<name>A0A9P7ZVT7_9HYPO</name>
<dbReference type="OrthoDB" id="3824970at2759"/>
<protein>
    <recommendedName>
        <fullName evidence="3">CUE domain-containing protein</fullName>
    </recommendedName>
</protein>
<dbReference type="SUPFAM" id="SSF46934">
    <property type="entry name" value="UBA-like"/>
    <property type="match status" value="1"/>
</dbReference>
<evidence type="ECO:0000256" key="2">
    <source>
        <dbReference type="SAM" id="Phobius"/>
    </source>
</evidence>
<evidence type="ECO:0000313" key="4">
    <source>
        <dbReference type="EMBL" id="KAG9259269.1"/>
    </source>
</evidence>
<evidence type="ECO:0000313" key="5">
    <source>
        <dbReference type="Proteomes" id="UP000887229"/>
    </source>
</evidence>
<gene>
    <name evidence="4" type="ORF">F5Z01DRAFT_33401</name>
</gene>
<evidence type="ECO:0000256" key="1">
    <source>
        <dbReference type="SAM" id="MobiDB-lite"/>
    </source>
</evidence>
<dbReference type="RefSeq" id="XP_046123193.1">
    <property type="nucleotide sequence ID" value="XM_046259154.1"/>
</dbReference>
<keyword evidence="2" id="KW-0472">Membrane</keyword>
<dbReference type="EMBL" id="MU251242">
    <property type="protein sequence ID" value="KAG9259269.1"/>
    <property type="molecule type" value="Genomic_DNA"/>
</dbReference>
<organism evidence="4 5">
    <name type="scientific">Emericellopsis atlantica</name>
    <dbReference type="NCBI Taxonomy" id="2614577"/>
    <lineage>
        <taxon>Eukaryota</taxon>
        <taxon>Fungi</taxon>
        <taxon>Dikarya</taxon>
        <taxon>Ascomycota</taxon>
        <taxon>Pezizomycotina</taxon>
        <taxon>Sordariomycetes</taxon>
        <taxon>Hypocreomycetidae</taxon>
        <taxon>Hypocreales</taxon>
        <taxon>Bionectriaceae</taxon>
        <taxon>Emericellopsis</taxon>
    </lineage>
</organism>
<dbReference type="AlphaFoldDB" id="A0A9P7ZVT7"/>
<feature type="compositionally biased region" description="Pro residues" evidence="1">
    <location>
        <begin position="96"/>
        <end position="106"/>
    </location>
</feature>
<feature type="domain" description="CUE" evidence="3">
    <location>
        <begin position="47"/>
        <end position="90"/>
    </location>
</feature>
<comment type="caution">
    <text evidence="4">The sequence shown here is derived from an EMBL/GenBank/DDBJ whole genome shotgun (WGS) entry which is preliminary data.</text>
</comment>
<keyword evidence="2" id="KW-0812">Transmembrane</keyword>
<evidence type="ECO:0000259" key="3">
    <source>
        <dbReference type="PROSITE" id="PS51140"/>
    </source>
</evidence>
<dbReference type="Proteomes" id="UP000887229">
    <property type="component" value="Unassembled WGS sequence"/>
</dbReference>
<keyword evidence="2" id="KW-1133">Transmembrane helix</keyword>
<keyword evidence="5" id="KW-1185">Reference proteome</keyword>
<dbReference type="GeneID" id="70290057"/>
<feature type="transmembrane region" description="Helical" evidence="2">
    <location>
        <begin position="6"/>
        <end position="26"/>
    </location>
</feature>
<proteinExistence type="predicted"/>
<feature type="region of interest" description="Disordered" evidence="1">
    <location>
        <begin position="149"/>
        <end position="170"/>
    </location>
</feature>
<dbReference type="SMART" id="SM00546">
    <property type="entry name" value="CUE"/>
    <property type="match status" value="1"/>
</dbReference>
<sequence>MSDDQISLPYFAAILIILGFIVRYLFFNGGGASPAQSPRSPEALLRARETAVERIQQMFPQTDRRTILWDLHRNGMNIQNTTERILAGRLETPPITFQPPAPPPPSTTSASSSAALRKVEKPSQPDLITRYNLTNRITSPTATDETVNIDHKTKAWSSNRDERQASLQKRREDMILAARRKMEAKLAKGKST</sequence>